<gene>
    <name evidence="11" type="ORF">BT63DRAFT_413505</name>
</gene>
<dbReference type="InterPro" id="IPR012951">
    <property type="entry name" value="BBE"/>
</dbReference>
<dbReference type="SMART" id="SM00270">
    <property type="entry name" value="ChtBD1"/>
    <property type="match status" value="2"/>
</dbReference>
<keyword evidence="8" id="KW-0732">Signal</keyword>
<dbReference type="CDD" id="cd11618">
    <property type="entry name" value="ChtBD1_1"/>
    <property type="match status" value="2"/>
</dbReference>
<feature type="domain" description="FAD-binding PCMH-type" evidence="10">
    <location>
        <begin position="224"/>
        <end position="396"/>
    </location>
</feature>
<evidence type="ECO:0000256" key="6">
    <source>
        <dbReference type="PROSITE-ProRule" id="PRU00261"/>
    </source>
</evidence>
<dbReference type="PROSITE" id="PS51387">
    <property type="entry name" value="FAD_PCMH"/>
    <property type="match status" value="1"/>
</dbReference>
<evidence type="ECO:0000313" key="11">
    <source>
        <dbReference type="EMBL" id="KAF2669033.1"/>
    </source>
</evidence>
<feature type="signal peptide" evidence="8">
    <location>
        <begin position="1"/>
        <end position="17"/>
    </location>
</feature>
<organism evidence="11 12">
    <name type="scientific">Microthyrium microscopicum</name>
    <dbReference type="NCBI Taxonomy" id="703497"/>
    <lineage>
        <taxon>Eukaryota</taxon>
        <taxon>Fungi</taxon>
        <taxon>Dikarya</taxon>
        <taxon>Ascomycota</taxon>
        <taxon>Pezizomycotina</taxon>
        <taxon>Dothideomycetes</taxon>
        <taxon>Dothideomycetes incertae sedis</taxon>
        <taxon>Microthyriales</taxon>
        <taxon>Microthyriaceae</taxon>
        <taxon>Microthyrium</taxon>
    </lineage>
</organism>
<dbReference type="EMBL" id="MU004235">
    <property type="protein sequence ID" value="KAF2669033.1"/>
    <property type="molecule type" value="Genomic_DNA"/>
</dbReference>
<dbReference type="Proteomes" id="UP000799302">
    <property type="component" value="Unassembled WGS sequence"/>
</dbReference>
<dbReference type="Gene3D" id="3.30.465.10">
    <property type="match status" value="1"/>
</dbReference>
<feature type="compositionally biased region" description="Low complexity" evidence="7">
    <location>
        <begin position="86"/>
        <end position="96"/>
    </location>
</feature>
<evidence type="ECO:0000256" key="1">
    <source>
        <dbReference type="ARBA" id="ARBA00005466"/>
    </source>
</evidence>
<dbReference type="GO" id="GO:0071949">
    <property type="term" value="F:FAD binding"/>
    <property type="evidence" value="ECO:0007669"/>
    <property type="project" value="InterPro"/>
</dbReference>
<feature type="region of interest" description="Disordered" evidence="7">
    <location>
        <begin position="164"/>
        <end position="193"/>
    </location>
</feature>
<dbReference type="InterPro" id="IPR036318">
    <property type="entry name" value="FAD-bd_PCMH-like_sf"/>
</dbReference>
<evidence type="ECO:0000256" key="3">
    <source>
        <dbReference type="ARBA" id="ARBA00022669"/>
    </source>
</evidence>
<evidence type="ECO:0000313" key="12">
    <source>
        <dbReference type="Proteomes" id="UP000799302"/>
    </source>
</evidence>
<feature type="domain" description="Chitin-binding type-1" evidence="9">
    <location>
        <begin position="109"/>
        <end position="155"/>
    </location>
</feature>
<evidence type="ECO:0000256" key="2">
    <source>
        <dbReference type="ARBA" id="ARBA00022630"/>
    </source>
</evidence>
<feature type="disulfide bond" evidence="6">
    <location>
        <begin position="128"/>
        <end position="142"/>
    </location>
</feature>
<dbReference type="InterPro" id="IPR016169">
    <property type="entry name" value="FAD-bd_PCMH_sub2"/>
</dbReference>
<dbReference type="InterPro" id="IPR016166">
    <property type="entry name" value="FAD-bd_PCMH"/>
</dbReference>
<reference evidence="11" key="1">
    <citation type="journal article" date="2020" name="Stud. Mycol.">
        <title>101 Dothideomycetes genomes: a test case for predicting lifestyles and emergence of pathogens.</title>
        <authorList>
            <person name="Haridas S."/>
            <person name="Albert R."/>
            <person name="Binder M."/>
            <person name="Bloem J."/>
            <person name="Labutti K."/>
            <person name="Salamov A."/>
            <person name="Andreopoulos B."/>
            <person name="Baker S."/>
            <person name="Barry K."/>
            <person name="Bills G."/>
            <person name="Bluhm B."/>
            <person name="Cannon C."/>
            <person name="Castanera R."/>
            <person name="Culley D."/>
            <person name="Daum C."/>
            <person name="Ezra D."/>
            <person name="Gonzalez J."/>
            <person name="Henrissat B."/>
            <person name="Kuo A."/>
            <person name="Liang C."/>
            <person name="Lipzen A."/>
            <person name="Lutzoni F."/>
            <person name="Magnuson J."/>
            <person name="Mondo S."/>
            <person name="Nolan M."/>
            <person name="Ohm R."/>
            <person name="Pangilinan J."/>
            <person name="Park H.-J."/>
            <person name="Ramirez L."/>
            <person name="Alfaro M."/>
            <person name="Sun H."/>
            <person name="Tritt A."/>
            <person name="Yoshinaga Y."/>
            <person name="Zwiers L.-H."/>
            <person name="Turgeon B."/>
            <person name="Goodwin S."/>
            <person name="Spatafora J."/>
            <person name="Crous P."/>
            <person name="Grigoriev I."/>
        </authorList>
    </citation>
    <scope>NUCLEOTIDE SEQUENCE</scope>
    <source>
        <strain evidence="11">CBS 115976</strain>
    </source>
</reference>
<sequence>MWKSSFVAFALLGLSFAAPKGSLEKRTASPDGSCGGATGYTCSGSSFGACCSQFGYCGNGDAWCSTGCQSSFGTCTGSGSPSSSSIVKRSSSSPAPSASPPPSTKTSTDGSCGGSQGMTCIGYSQGNCCSQWGYCGSTSDYCGTGCQSVFGNCGSNTGSSSAPISSKASSSSSPSSTASRSSSPSSSATPPSTLADCLGSKNVPVLFTSDANFNQYSATYNLRLEYTPSVIVLPTTQQHIQDAVVCAGSFNVKVQAKSGGHSYASFSTGGVNGIMMVDLENLQNVSVDSNGVATVGAGLRLGNMATAIYNQAQRALPHGTCPGVGIGGHFTHGGFGLSSRAWGLALDTIIALDVVLADGSFVHATSTSNSDIYWALRGAADSFGIVVNFYLQTVAAPAQVINWEYDLPISLSNVPSAVSAFLHIQDWATNATVIDSKLGMGITFSDQSVAVSGTYFGDLNTFTNKIAAELLRGLPTPSGSNIKQLSWIDSLTALGGEGTLSEPVHGYNQHDNFFAKSVTIPEANPLTSAGLTSYFNYIANTPKAVSWFAIANVYGGPGSAINTKDTTFSSYSDRNSLWVFQHYGFVDASVTYPAAGINYIDGMNTALSSVQANTGAYLNYVDPTLTAQQAHDLYYGSAVYSQLKTLKTKYDPNNIFANPQSI</sequence>
<evidence type="ECO:0000259" key="10">
    <source>
        <dbReference type="PROSITE" id="PS51387"/>
    </source>
</evidence>
<dbReference type="InterPro" id="IPR036861">
    <property type="entry name" value="Endochitinase-like_sf"/>
</dbReference>
<keyword evidence="12" id="KW-1185">Reference proteome</keyword>
<dbReference type="InterPro" id="IPR006094">
    <property type="entry name" value="Oxid_FAD_bind_N"/>
</dbReference>
<dbReference type="InterPro" id="IPR050416">
    <property type="entry name" value="FAD-linked_Oxidoreductase"/>
</dbReference>
<dbReference type="GO" id="GO:0016491">
    <property type="term" value="F:oxidoreductase activity"/>
    <property type="evidence" value="ECO:0007669"/>
    <property type="project" value="UniProtKB-KW"/>
</dbReference>
<feature type="chain" id="PRO_5025475953" evidence="8">
    <location>
        <begin position="18"/>
        <end position="662"/>
    </location>
</feature>
<keyword evidence="5" id="KW-0560">Oxidoreductase</keyword>
<keyword evidence="6" id="KW-1015">Disulfide bond</keyword>
<evidence type="ECO:0000259" key="9">
    <source>
        <dbReference type="PROSITE" id="PS50941"/>
    </source>
</evidence>
<dbReference type="InterPro" id="IPR001002">
    <property type="entry name" value="Chitin-bd_1"/>
</dbReference>
<feature type="domain" description="Chitin-binding type-1" evidence="9">
    <location>
        <begin position="31"/>
        <end position="77"/>
    </location>
</feature>
<feature type="region of interest" description="Disordered" evidence="7">
    <location>
        <begin position="86"/>
        <end position="111"/>
    </location>
</feature>
<evidence type="ECO:0000256" key="8">
    <source>
        <dbReference type="SAM" id="SignalP"/>
    </source>
</evidence>
<name>A0A6A6UCD8_9PEZI</name>
<dbReference type="Pfam" id="PF01565">
    <property type="entry name" value="FAD_binding_4"/>
    <property type="match status" value="1"/>
</dbReference>
<dbReference type="GO" id="GO:0008061">
    <property type="term" value="F:chitin binding"/>
    <property type="evidence" value="ECO:0007669"/>
    <property type="project" value="UniProtKB-UniRule"/>
</dbReference>
<dbReference type="Gene3D" id="3.30.60.10">
    <property type="entry name" value="Endochitinase-like"/>
    <property type="match status" value="2"/>
</dbReference>
<feature type="disulfide bond" evidence="6">
    <location>
        <begin position="50"/>
        <end position="64"/>
    </location>
</feature>
<accession>A0A6A6UCD8</accession>
<dbReference type="Gene3D" id="3.40.462.20">
    <property type="match status" value="1"/>
</dbReference>
<keyword evidence="3 6" id="KW-0147">Chitin-binding</keyword>
<evidence type="ECO:0000256" key="5">
    <source>
        <dbReference type="ARBA" id="ARBA00023002"/>
    </source>
</evidence>
<evidence type="ECO:0000256" key="7">
    <source>
        <dbReference type="SAM" id="MobiDB-lite"/>
    </source>
</evidence>
<dbReference type="AlphaFoldDB" id="A0A6A6UCD8"/>
<dbReference type="SUPFAM" id="SSF56176">
    <property type="entry name" value="FAD-binding/transporter-associated domain-like"/>
    <property type="match status" value="1"/>
</dbReference>
<dbReference type="PANTHER" id="PTHR42973:SF15">
    <property type="entry name" value="FAD-BINDING PCMH-TYPE DOMAIN-CONTAINING PROTEIN"/>
    <property type="match status" value="1"/>
</dbReference>
<evidence type="ECO:0000256" key="4">
    <source>
        <dbReference type="ARBA" id="ARBA00022827"/>
    </source>
</evidence>
<dbReference type="Pfam" id="PF00187">
    <property type="entry name" value="Chitin_bind_1"/>
    <property type="match status" value="1"/>
</dbReference>
<keyword evidence="4" id="KW-0274">FAD</keyword>
<dbReference type="PANTHER" id="PTHR42973">
    <property type="entry name" value="BINDING OXIDOREDUCTASE, PUTATIVE (AFU_ORTHOLOGUE AFUA_1G17690)-RELATED"/>
    <property type="match status" value="1"/>
</dbReference>
<dbReference type="Pfam" id="PF08031">
    <property type="entry name" value="BBE"/>
    <property type="match status" value="1"/>
</dbReference>
<protein>
    <submittedName>
        <fullName evidence="11">FAD-binding domain-containing protein</fullName>
    </submittedName>
</protein>
<dbReference type="PROSITE" id="PS50941">
    <property type="entry name" value="CHIT_BIND_I_2"/>
    <property type="match status" value="2"/>
</dbReference>
<comment type="similarity">
    <text evidence="1">Belongs to the oxygen-dependent FAD-linked oxidoreductase family.</text>
</comment>
<comment type="caution">
    <text evidence="6">Lacks conserved residue(s) required for the propagation of feature annotation.</text>
</comment>
<dbReference type="OrthoDB" id="407275at2759"/>
<dbReference type="SUPFAM" id="SSF57016">
    <property type="entry name" value="Plant lectins/antimicrobial peptides"/>
    <property type="match status" value="2"/>
</dbReference>
<keyword evidence="2" id="KW-0285">Flavoprotein</keyword>
<proteinExistence type="inferred from homology"/>